<evidence type="ECO:0000313" key="2">
    <source>
        <dbReference type="EMBL" id="AUW93469.1"/>
    </source>
</evidence>
<organism evidence="2 3">
    <name type="scientific">Sulfobacillus thermotolerans</name>
    <dbReference type="NCBI Taxonomy" id="338644"/>
    <lineage>
        <taxon>Bacteria</taxon>
        <taxon>Bacillati</taxon>
        <taxon>Bacillota</taxon>
        <taxon>Clostridia</taxon>
        <taxon>Eubacteriales</taxon>
        <taxon>Clostridiales Family XVII. Incertae Sedis</taxon>
        <taxon>Sulfobacillus</taxon>
    </lineage>
</organism>
<feature type="transmembrane region" description="Helical" evidence="1">
    <location>
        <begin position="35"/>
        <end position="55"/>
    </location>
</feature>
<evidence type="ECO:0000256" key="1">
    <source>
        <dbReference type="SAM" id="Phobius"/>
    </source>
</evidence>
<dbReference type="RefSeq" id="WP_103375220.1">
    <property type="nucleotide sequence ID" value="NZ_CP133983.1"/>
</dbReference>
<keyword evidence="1" id="KW-0472">Membrane</keyword>
<evidence type="ECO:0000313" key="3">
    <source>
        <dbReference type="Proteomes" id="UP000325292"/>
    </source>
</evidence>
<keyword evidence="3" id="KW-1185">Reference proteome</keyword>
<reference evidence="2 3" key="1">
    <citation type="journal article" date="2019" name="Sci. Rep.">
        <title>Sulfobacillus thermotolerans: new insights into resistance and metabolic capacities of acidophilic chemolithotrophs.</title>
        <authorList>
            <person name="Panyushkina A.E."/>
            <person name="Babenko V.V."/>
            <person name="Nikitina A.S."/>
            <person name="Selezneva O.V."/>
            <person name="Tsaplina I.A."/>
            <person name="Letarova M.A."/>
            <person name="Kostryukova E.S."/>
            <person name="Letarov A.V."/>
        </authorList>
    </citation>
    <scope>NUCLEOTIDE SEQUENCE [LARGE SCALE GENOMIC DNA]</scope>
    <source>
        <strain evidence="2 3">Kr1</strain>
    </source>
</reference>
<proteinExistence type="predicted"/>
<sequence>MGWLLVPVLGVWLWDGPWLLILVLAETVWRVGFPYWGGSLLALQWGVAAALEWGFHRLLPKRPVARSRHRLLRESWVLLWLSLLLTPVPGLVAWQGTVGFDAAVRLQRFGQDMRKIVMVRGAKFVVALLWFVMLTRLRP</sequence>
<dbReference type="EMBL" id="CP019454">
    <property type="protein sequence ID" value="AUW93469.1"/>
    <property type="molecule type" value="Genomic_DNA"/>
</dbReference>
<feature type="transmembrane region" description="Helical" evidence="1">
    <location>
        <begin position="116"/>
        <end position="134"/>
    </location>
</feature>
<name>A0ABM6RQ20_9FIRM</name>
<keyword evidence="1" id="KW-0812">Transmembrane</keyword>
<keyword evidence="1" id="KW-1133">Transmembrane helix</keyword>
<feature type="transmembrane region" description="Helical" evidence="1">
    <location>
        <begin position="76"/>
        <end position="96"/>
    </location>
</feature>
<protein>
    <submittedName>
        <fullName evidence="2">Uncharacterized protein</fullName>
    </submittedName>
</protein>
<accession>A0ABM6RQ20</accession>
<dbReference type="Proteomes" id="UP000325292">
    <property type="component" value="Chromosome"/>
</dbReference>
<gene>
    <name evidence="2" type="ORF">BXT84_05495</name>
</gene>